<evidence type="ECO:0000313" key="2">
    <source>
        <dbReference type="Proteomes" id="UP001159427"/>
    </source>
</evidence>
<feature type="non-terminal residue" evidence="1">
    <location>
        <position position="1"/>
    </location>
</feature>
<accession>A0ABN8LHX4</accession>
<dbReference type="Proteomes" id="UP001159427">
    <property type="component" value="Unassembled WGS sequence"/>
</dbReference>
<gene>
    <name evidence="1" type="ORF">PEVE_00001743</name>
</gene>
<evidence type="ECO:0000313" key="1">
    <source>
        <dbReference type="EMBL" id="CAH3014548.1"/>
    </source>
</evidence>
<dbReference type="EMBL" id="CALNXI010000011">
    <property type="protein sequence ID" value="CAH3014548.1"/>
    <property type="molecule type" value="Genomic_DNA"/>
</dbReference>
<keyword evidence="2" id="KW-1185">Reference proteome</keyword>
<reference evidence="1 2" key="1">
    <citation type="submission" date="2022-05" db="EMBL/GenBank/DDBJ databases">
        <authorList>
            <consortium name="Genoscope - CEA"/>
            <person name="William W."/>
        </authorList>
    </citation>
    <scope>NUCLEOTIDE SEQUENCE [LARGE SCALE GENOMIC DNA]</scope>
</reference>
<organism evidence="1 2">
    <name type="scientific">Porites evermanni</name>
    <dbReference type="NCBI Taxonomy" id="104178"/>
    <lineage>
        <taxon>Eukaryota</taxon>
        <taxon>Metazoa</taxon>
        <taxon>Cnidaria</taxon>
        <taxon>Anthozoa</taxon>
        <taxon>Hexacorallia</taxon>
        <taxon>Scleractinia</taxon>
        <taxon>Fungiina</taxon>
        <taxon>Poritidae</taxon>
        <taxon>Porites</taxon>
    </lineage>
</organism>
<name>A0ABN8LHX4_9CNID</name>
<comment type="caution">
    <text evidence="1">The sequence shown here is derived from an EMBL/GenBank/DDBJ whole genome shotgun (WGS) entry which is preliminary data.</text>
</comment>
<sequence>KWPASPDEESSIDFFLRVENYNKTGEMPLRILKTNCRILRTFIALLVNSTNQLRSFQVSEGVKSKLVQLKKQTRTLLNCLRRMVAIIKFNQQGQRTAKNPGNREDHDVIVSSNTGSASTIEDAALRTKLILDELTTNAFNLIQDLRKIQTCN</sequence>
<protein>
    <submittedName>
        <fullName evidence="1">Uncharacterized protein</fullName>
    </submittedName>
</protein>
<proteinExistence type="predicted"/>